<organism evidence="1 2">
    <name type="scientific">Austwickia chelonae NBRC 105200</name>
    <dbReference type="NCBI Taxonomy" id="1184607"/>
    <lineage>
        <taxon>Bacteria</taxon>
        <taxon>Bacillati</taxon>
        <taxon>Actinomycetota</taxon>
        <taxon>Actinomycetes</taxon>
        <taxon>Micrococcales</taxon>
        <taxon>Dermatophilaceae</taxon>
        <taxon>Austwickia</taxon>
    </lineage>
</organism>
<dbReference type="RefSeq" id="WP_006503564.1">
    <property type="nucleotide sequence ID" value="NZ_BAGZ01000017.1"/>
</dbReference>
<dbReference type="AlphaFoldDB" id="K6WAE0"/>
<accession>K6WAE0</accession>
<comment type="caution">
    <text evidence="1">The sequence shown here is derived from an EMBL/GenBank/DDBJ whole genome shotgun (WGS) entry which is preliminary data.</text>
</comment>
<dbReference type="STRING" id="100225.SAMN05421595_0018"/>
<gene>
    <name evidence="1" type="ORF">AUCHE_17_00170</name>
</gene>
<sequence length="300" mass="33481">MSFDSSFSPESLADICPDFETAKQVAHDHLPEEVADAWLRMCRPAVSLSPAAPGDTVVARFGGLPRMSEEIAWPEWEGHGPLSFIAEIDLSALTEHGLRTGLDLPEQGRLLFFYHVDPEDSEALVFYEDHESLRGARVIYVAESAADSPNRVLTDSSVTVYAEVSLTGTMTPTFPETENPRLYQEFADREIDGDSWLDLVNDDDFREALEELEPETDHRFGGWPLSLQGPVELEAAASVLDASLYDSPEYEEESRAWHLLLQVSSSDEMTWGDSGMLYWFLREGPADGPLPATTFTWQCL</sequence>
<dbReference type="SUPFAM" id="SSF103032">
    <property type="entry name" value="Hypothetical protein YwqG"/>
    <property type="match status" value="1"/>
</dbReference>
<protein>
    <recommendedName>
        <fullName evidence="3">DUF1963 domain-containing protein</fullName>
    </recommendedName>
</protein>
<proteinExistence type="predicted"/>
<dbReference type="PANTHER" id="PTHR36436:SF6">
    <property type="entry name" value="SLL5081 PROTEIN"/>
    <property type="match status" value="1"/>
</dbReference>
<name>K6WAE0_9MICO</name>
<evidence type="ECO:0000313" key="1">
    <source>
        <dbReference type="EMBL" id="GAB78807.1"/>
    </source>
</evidence>
<reference evidence="1 2" key="1">
    <citation type="submission" date="2012-08" db="EMBL/GenBank/DDBJ databases">
        <title>Whole genome shotgun sequence of Austwickia chelonae NBRC 105200.</title>
        <authorList>
            <person name="Yoshida I."/>
            <person name="Hosoyama A."/>
            <person name="Tsuchikane K."/>
            <person name="Katsumata H."/>
            <person name="Ando Y."/>
            <person name="Ohji S."/>
            <person name="Hamada M."/>
            <person name="Tamura T."/>
            <person name="Yamazoe A."/>
            <person name="Yamazaki S."/>
            <person name="Fujita N."/>
        </authorList>
    </citation>
    <scope>NUCLEOTIDE SEQUENCE [LARGE SCALE GENOMIC DNA]</scope>
    <source>
        <strain evidence="1 2">NBRC 105200</strain>
    </source>
</reference>
<dbReference type="eggNOG" id="COG3878">
    <property type="taxonomic scope" value="Bacteria"/>
</dbReference>
<dbReference type="InterPro" id="IPR035948">
    <property type="entry name" value="YwqG-like_sf"/>
</dbReference>
<keyword evidence="2" id="KW-1185">Reference proteome</keyword>
<evidence type="ECO:0000313" key="2">
    <source>
        <dbReference type="Proteomes" id="UP000008495"/>
    </source>
</evidence>
<evidence type="ECO:0008006" key="3">
    <source>
        <dbReference type="Google" id="ProtNLM"/>
    </source>
</evidence>
<dbReference type="EMBL" id="BAGZ01000017">
    <property type="protein sequence ID" value="GAB78807.1"/>
    <property type="molecule type" value="Genomic_DNA"/>
</dbReference>
<dbReference type="InterPro" id="IPR015315">
    <property type="entry name" value="DUF1963"/>
</dbReference>
<dbReference type="PANTHER" id="PTHR36436">
    <property type="entry name" value="SLL5081 PROTEIN"/>
    <property type="match status" value="1"/>
</dbReference>
<dbReference type="Proteomes" id="UP000008495">
    <property type="component" value="Unassembled WGS sequence"/>
</dbReference>
<dbReference type="Gene3D" id="2.30.320.10">
    <property type="entry name" value="YwqG-like"/>
    <property type="match status" value="1"/>
</dbReference>
<dbReference type="Pfam" id="PF09234">
    <property type="entry name" value="DUF1963"/>
    <property type="match status" value="1"/>
</dbReference>